<dbReference type="GO" id="GO:0006412">
    <property type="term" value="P:translation"/>
    <property type="evidence" value="ECO:0007669"/>
    <property type="project" value="TreeGrafter"/>
</dbReference>
<proteinExistence type="inferred from homology"/>
<dbReference type="GO" id="GO:0003735">
    <property type="term" value="F:structural constituent of ribosome"/>
    <property type="evidence" value="ECO:0007669"/>
    <property type="project" value="TreeGrafter"/>
</dbReference>
<keyword evidence="2" id="KW-0689">Ribosomal protein</keyword>
<dbReference type="InterPro" id="IPR050437">
    <property type="entry name" value="Ribos_protein_bS1-like"/>
</dbReference>
<dbReference type="EMBL" id="MFAY01000037">
    <property type="protein sequence ID" value="OGD88492.1"/>
    <property type="molecule type" value="Genomic_DNA"/>
</dbReference>
<feature type="region of interest" description="Disordered" evidence="4">
    <location>
        <begin position="166"/>
        <end position="222"/>
    </location>
</feature>
<feature type="domain" description="S1 motif" evidence="5">
    <location>
        <begin position="269"/>
        <end position="369"/>
    </location>
</feature>
<dbReference type="SUPFAM" id="SSF50249">
    <property type="entry name" value="Nucleic acid-binding proteins"/>
    <property type="match status" value="4"/>
</dbReference>
<dbReference type="InterPro" id="IPR035104">
    <property type="entry name" value="Ribosomal_protein_S1-like"/>
</dbReference>
<dbReference type="PROSITE" id="PS50126">
    <property type="entry name" value="S1"/>
    <property type="match status" value="3"/>
</dbReference>
<dbReference type="GO" id="GO:0022627">
    <property type="term" value="C:cytosolic small ribosomal subunit"/>
    <property type="evidence" value="ECO:0007669"/>
    <property type="project" value="TreeGrafter"/>
</dbReference>
<feature type="compositionally biased region" description="Low complexity" evidence="4">
    <location>
        <begin position="311"/>
        <end position="320"/>
    </location>
</feature>
<comment type="similarity">
    <text evidence="1">Belongs to the bacterial ribosomal protein bS1 family.</text>
</comment>
<name>A0A1F5G9E8_9BACT</name>
<dbReference type="InterPro" id="IPR012340">
    <property type="entry name" value="NA-bd_OB-fold"/>
</dbReference>
<evidence type="ECO:0000259" key="5">
    <source>
        <dbReference type="PROSITE" id="PS50126"/>
    </source>
</evidence>
<dbReference type="AlphaFoldDB" id="A0A1F5G9E8"/>
<reference evidence="6 7" key="1">
    <citation type="journal article" date="2016" name="Nat. Commun.">
        <title>Thousands of microbial genomes shed light on interconnected biogeochemical processes in an aquifer system.</title>
        <authorList>
            <person name="Anantharaman K."/>
            <person name="Brown C.T."/>
            <person name="Hug L.A."/>
            <person name="Sharon I."/>
            <person name="Castelle C.J."/>
            <person name="Probst A.J."/>
            <person name="Thomas B.C."/>
            <person name="Singh A."/>
            <person name="Wilkins M.J."/>
            <person name="Karaoz U."/>
            <person name="Brodie E.L."/>
            <person name="Williams K.H."/>
            <person name="Hubbard S.S."/>
            <person name="Banfield J.F."/>
        </authorList>
    </citation>
    <scope>NUCLEOTIDE SEQUENCE [LARGE SCALE GENOMIC DNA]</scope>
</reference>
<feature type="compositionally biased region" description="Polar residues" evidence="4">
    <location>
        <begin position="176"/>
        <end position="191"/>
    </location>
</feature>
<dbReference type="SMART" id="SM00316">
    <property type="entry name" value="S1"/>
    <property type="match status" value="4"/>
</dbReference>
<keyword evidence="3" id="KW-0687">Ribonucleoprotein</keyword>
<dbReference type="InterPro" id="IPR003029">
    <property type="entry name" value="S1_domain"/>
</dbReference>
<feature type="domain" description="S1 motif" evidence="5">
    <location>
        <begin position="386"/>
        <end position="449"/>
    </location>
</feature>
<feature type="domain" description="S1 motif" evidence="5">
    <location>
        <begin position="44"/>
        <end position="111"/>
    </location>
</feature>
<evidence type="ECO:0000313" key="7">
    <source>
        <dbReference type="Proteomes" id="UP000178577"/>
    </source>
</evidence>
<dbReference type="PRINTS" id="PR00681">
    <property type="entry name" value="RIBOSOMALS1"/>
</dbReference>
<gene>
    <name evidence="6" type="ORF">A2693_03790</name>
</gene>
<feature type="compositionally biased region" description="Basic and acidic residues" evidence="4">
    <location>
        <begin position="295"/>
        <end position="310"/>
    </location>
</feature>
<accession>A0A1F5G9E8</accession>
<dbReference type="Proteomes" id="UP000178577">
    <property type="component" value="Unassembled WGS sequence"/>
</dbReference>
<protein>
    <recommendedName>
        <fullName evidence="5">S1 motif domain-containing protein</fullName>
    </recommendedName>
</protein>
<dbReference type="Gene3D" id="2.40.50.140">
    <property type="entry name" value="Nucleic acid-binding proteins"/>
    <property type="match status" value="4"/>
</dbReference>
<dbReference type="GO" id="GO:0003729">
    <property type="term" value="F:mRNA binding"/>
    <property type="evidence" value="ECO:0007669"/>
    <property type="project" value="TreeGrafter"/>
</dbReference>
<evidence type="ECO:0000256" key="4">
    <source>
        <dbReference type="SAM" id="MobiDB-lite"/>
    </source>
</evidence>
<evidence type="ECO:0000313" key="6">
    <source>
        <dbReference type="EMBL" id="OGD88492.1"/>
    </source>
</evidence>
<evidence type="ECO:0000256" key="3">
    <source>
        <dbReference type="ARBA" id="ARBA00023274"/>
    </source>
</evidence>
<evidence type="ECO:0000256" key="2">
    <source>
        <dbReference type="ARBA" id="ARBA00022980"/>
    </source>
</evidence>
<comment type="caution">
    <text evidence="6">The sequence shown here is derived from an EMBL/GenBank/DDBJ whole genome shotgun (WGS) entry which is preliminary data.</text>
</comment>
<dbReference type="Pfam" id="PF00575">
    <property type="entry name" value="S1"/>
    <property type="match status" value="3"/>
</dbReference>
<feature type="region of interest" description="Disordered" evidence="4">
    <location>
        <begin position="295"/>
        <end position="320"/>
    </location>
</feature>
<dbReference type="PANTHER" id="PTHR10724:SF7">
    <property type="entry name" value="SMALL RIBOSOMAL SUBUNIT PROTEIN BS1C"/>
    <property type="match status" value="1"/>
</dbReference>
<evidence type="ECO:0000256" key="1">
    <source>
        <dbReference type="ARBA" id="ARBA00006767"/>
    </source>
</evidence>
<sequence>MTLKKSDPILQVLSTKAKSAFKKPTTMAELLASTGNKIPVLRRGQEVTGKVISVSRQEILIDIGAKSEGIVFGREFASVRDLAANLSAGDQIDAIVIYPENDAGQVVLSLRKLSGEKRWEELEVKKSGGESIDVIAQEVNRGGIICDWLGLRGFLPASQLAHSTGSGQALRLGSGQAHSTDSTRSLQSGHSTLRDEPLGSDSRSSGQALRLGSGQAQPQANMNDLIGKTLKVKVIEVDKNTNRLIFSQKQPDETSLKNLQKLLLRVDIGDKYTGTVSAVLPFGLFVEIDVQEESTKSTKGTKGDSEEASRTSRTSDTSRTSKLEGLVHISEISWEKVEDVAKLFKVGDKVEVAVIAKEESTARLNLSVKQLTQDPFAEASKKYSKDQIVTGTVERVTPYGVFVTLGDGLEGMVHISKIPPNETLEVGKSLECMIESIDTAVRKISLVPVSREKPILYR</sequence>
<dbReference type="CDD" id="cd05687">
    <property type="entry name" value="S1_RPS1_repeat_ec1_hs1"/>
    <property type="match status" value="1"/>
</dbReference>
<dbReference type="PANTHER" id="PTHR10724">
    <property type="entry name" value="30S RIBOSOMAL PROTEIN S1"/>
    <property type="match status" value="1"/>
</dbReference>
<organism evidence="6 7">
    <name type="scientific">Candidatus Curtissbacteria bacterium RIFCSPHIGHO2_01_FULL_40_12</name>
    <dbReference type="NCBI Taxonomy" id="1797710"/>
    <lineage>
        <taxon>Bacteria</taxon>
        <taxon>Candidatus Curtissiibacteriota</taxon>
    </lineage>
</organism>